<dbReference type="PANTHER" id="PTHR33337">
    <property type="entry name" value="GFA DOMAIN-CONTAINING PROTEIN"/>
    <property type="match status" value="1"/>
</dbReference>
<dbReference type="InterPro" id="IPR011057">
    <property type="entry name" value="Mss4-like_sf"/>
</dbReference>
<dbReference type="PROSITE" id="PS51891">
    <property type="entry name" value="CENP_V_GFA"/>
    <property type="match status" value="1"/>
</dbReference>
<evidence type="ECO:0000256" key="1">
    <source>
        <dbReference type="ARBA" id="ARBA00005495"/>
    </source>
</evidence>
<evidence type="ECO:0000256" key="3">
    <source>
        <dbReference type="ARBA" id="ARBA00022833"/>
    </source>
</evidence>
<dbReference type="Proteomes" id="UP001161405">
    <property type="component" value="Unassembled WGS sequence"/>
</dbReference>
<dbReference type="EMBL" id="BSNI01000002">
    <property type="protein sequence ID" value="GLQ16887.1"/>
    <property type="molecule type" value="Genomic_DNA"/>
</dbReference>
<dbReference type="Pfam" id="PF04828">
    <property type="entry name" value="GFA"/>
    <property type="match status" value="1"/>
</dbReference>
<gene>
    <name evidence="6" type="ORF">GCM10007879_11360</name>
</gene>
<comment type="similarity">
    <text evidence="1">Belongs to the Gfa family.</text>
</comment>
<sequence length="142" mass="15865">MTRAKRVGKCLCGAVEISISAAADKIGACHCTMCRRFSGGSAFMAVHGTEQIDAKGAEHIGRYKSSDWAERGFCTQCGTPLFYHLTVGTMEYFYSAGLFQNDDKDFKVNLEIFVDQKPDFYDFANAQSQRKTSEQVFQEVNE</sequence>
<keyword evidence="2" id="KW-0479">Metal-binding</keyword>
<keyword evidence="7" id="KW-1185">Reference proteome</keyword>
<evidence type="ECO:0000313" key="6">
    <source>
        <dbReference type="EMBL" id="GLQ16887.1"/>
    </source>
</evidence>
<dbReference type="Gene3D" id="3.90.1590.10">
    <property type="entry name" value="glutathione-dependent formaldehyde- activating enzyme (gfa)"/>
    <property type="match status" value="1"/>
</dbReference>
<comment type="caution">
    <text evidence="6">The sequence shown here is derived from an EMBL/GenBank/DDBJ whole genome shotgun (WGS) entry which is preliminary data.</text>
</comment>
<name>A0ABQ5UP09_9HYPH</name>
<keyword evidence="4" id="KW-0456">Lyase</keyword>
<reference evidence="6" key="1">
    <citation type="journal article" date="2014" name="Int. J. Syst. Evol. Microbiol.">
        <title>Complete genome of a new Firmicutes species belonging to the dominant human colonic microbiota ('Ruminococcus bicirculans') reveals two chromosomes and a selective capacity to utilize plant glucans.</title>
        <authorList>
            <consortium name="NISC Comparative Sequencing Program"/>
            <person name="Wegmann U."/>
            <person name="Louis P."/>
            <person name="Goesmann A."/>
            <person name="Henrissat B."/>
            <person name="Duncan S.H."/>
            <person name="Flint H.J."/>
        </authorList>
    </citation>
    <scope>NUCLEOTIDE SEQUENCE</scope>
    <source>
        <strain evidence="6">NBRC 107169</strain>
    </source>
</reference>
<organism evidence="6 7">
    <name type="scientific">Maritalea porphyrae</name>
    <dbReference type="NCBI Taxonomy" id="880732"/>
    <lineage>
        <taxon>Bacteria</taxon>
        <taxon>Pseudomonadati</taxon>
        <taxon>Pseudomonadota</taxon>
        <taxon>Alphaproteobacteria</taxon>
        <taxon>Hyphomicrobiales</taxon>
        <taxon>Devosiaceae</taxon>
        <taxon>Maritalea</taxon>
    </lineage>
</organism>
<reference evidence="6" key="2">
    <citation type="submission" date="2023-01" db="EMBL/GenBank/DDBJ databases">
        <title>Draft genome sequence of Maritalea porphyrae strain NBRC 107169.</title>
        <authorList>
            <person name="Sun Q."/>
            <person name="Mori K."/>
        </authorList>
    </citation>
    <scope>NUCLEOTIDE SEQUENCE</scope>
    <source>
        <strain evidence="6">NBRC 107169</strain>
    </source>
</reference>
<accession>A0ABQ5UP09</accession>
<dbReference type="PANTHER" id="PTHR33337:SF40">
    <property type="entry name" value="CENP-V_GFA DOMAIN-CONTAINING PROTEIN-RELATED"/>
    <property type="match status" value="1"/>
</dbReference>
<dbReference type="RefSeq" id="WP_284362672.1">
    <property type="nucleotide sequence ID" value="NZ_BSNI01000002.1"/>
</dbReference>
<dbReference type="InterPro" id="IPR006913">
    <property type="entry name" value="CENP-V/GFA"/>
</dbReference>
<dbReference type="SUPFAM" id="SSF51316">
    <property type="entry name" value="Mss4-like"/>
    <property type="match status" value="1"/>
</dbReference>
<feature type="domain" description="CENP-V/GFA" evidence="5">
    <location>
        <begin position="6"/>
        <end position="122"/>
    </location>
</feature>
<proteinExistence type="inferred from homology"/>
<evidence type="ECO:0000259" key="5">
    <source>
        <dbReference type="PROSITE" id="PS51891"/>
    </source>
</evidence>
<protein>
    <submittedName>
        <fullName evidence="6">Aldehyde-activating protein</fullName>
    </submittedName>
</protein>
<evidence type="ECO:0000256" key="2">
    <source>
        <dbReference type="ARBA" id="ARBA00022723"/>
    </source>
</evidence>
<keyword evidence="3" id="KW-0862">Zinc</keyword>
<evidence type="ECO:0000256" key="4">
    <source>
        <dbReference type="ARBA" id="ARBA00023239"/>
    </source>
</evidence>
<evidence type="ECO:0000313" key="7">
    <source>
        <dbReference type="Proteomes" id="UP001161405"/>
    </source>
</evidence>